<reference evidence="2 3" key="1">
    <citation type="submission" date="2024-01" db="EMBL/GenBank/DDBJ databases">
        <title>A draft genome for the cacao thread blight pathogen Marasmiellus scandens.</title>
        <authorList>
            <person name="Baruah I.K."/>
            <person name="Leung J."/>
            <person name="Bukari Y."/>
            <person name="Amoako-Attah I."/>
            <person name="Meinhardt L.W."/>
            <person name="Bailey B.A."/>
            <person name="Cohen S.P."/>
        </authorList>
    </citation>
    <scope>NUCLEOTIDE SEQUENCE [LARGE SCALE GENOMIC DNA]</scope>
    <source>
        <strain evidence="2 3">GH-19</strain>
    </source>
</reference>
<keyword evidence="2" id="KW-0347">Helicase</keyword>
<dbReference type="GO" id="GO:0004386">
    <property type="term" value="F:helicase activity"/>
    <property type="evidence" value="ECO:0007669"/>
    <property type="project" value="UniProtKB-KW"/>
</dbReference>
<accession>A0ABR1J5H7</accession>
<sequence length="125" mass="13639">MPTAIPFHISNAIQRWTPDSLLLAFSVTPRNGPVSIPRPSSQKETGSSRLACNNVSESENIASTIGDGLATGIDVDDAMTDEKENNSQNIFCSTSHGKLKALIDLKQLRLVEKQLERHLRALIAE</sequence>
<name>A0ABR1J5H7_9AGAR</name>
<protein>
    <submittedName>
        <fullName evidence="2">ATP-dependent DNA helicase Snf21</fullName>
    </submittedName>
</protein>
<dbReference type="EMBL" id="JBANRG010000031">
    <property type="protein sequence ID" value="KAK7451235.1"/>
    <property type="molecule type" value="Genomic_DNA"/>
</dbReference>
<keyword evidence="3" id="KW-1185">Reference proteome</keyword>
<evidence type="ECO:0000256" key="1">
    <source>
        <dbReference type="SAM" id="MobiDB-lite"/>
    </source>
</evidence>
<evidence type="ECO:0000313" key="3">
    <source>
        <dbReference type="Proteomes" id="UP001498398"/>
    </source>
</evidence>
<dbReference type="Proteomes" id="UP001498398">
    <property type="component" value="Unassembled WGS sequence"/>
</dbReference>
<gene>
    <name evidence="2" type="primary">snf21_2</name>
    <name evidence="2" type="ORF">VKT23_012573</name>
</gene>
<keyword evidence="2" id="KW-0547">Nucleotide-binding</keyword>
<comment type="caution">
    <text evidence="2">The sequence shown here is derived from an EMBL/GenBank/DDBJ whole genome shotgun (WGS) entry which is preliminary data.</text>
</comment>
<keyword evidence="2" id="KW-0067">ATP-binding</keyword>
<feature type="region of interest" description="Disordered" evidence="1">
    <location>
        <begin position="30"/>
        <end position="51"/>
    </location>
</feature>
<evidence type="ECO:0000313" key="2">
    <source>
        <dbReference type="EMBL" id="KAK7451235.1"/>
    </source>
</evidence>
<organism evidence="2 3">
    <name type="scientific">Marasmiellus scandens</name>
    <dbReference type="NCBI Taxonomy" id="2682957"/>
    <lineage>
        <taxon>Eukaryota</taxon>
        <taxon>Fungi</taxon>
        <taxon>Dikarya</taxon>
        <taxon>Basidiomycota</taxon>
        <taxon>Agaricomycotina</taxon>
        <taxon>Agaricomycetes</taxon>
        <taxon>Agaricomycetidae</taxon>
        <taxon>Agaricales</taxon>
        <taxon>Marasmiineae</taxon>
        <taxon>Omphalotaceae</taxon>
        <taxon>Marasmiellus</taxon>
    </lineage>
</organism>
<keyword evidence="2" id="KW-0378">Hydrolase</keyword>
<feature type="compositionally biased region" description="Polar residues" evidence="1">
    <location>
        <begin position="38"/>
        <end position="51"/>
    </location>
</feature>
<proteinExistence type="predicted"/>